<comment type="caution">
    <text evidence="1">The sequence shown here is derived from an EMBL/GenBank/DDBJ whole genome shotgun (WGS) entry which is preliminary data.</text>
</comment>
<sequence length="293" mass="32550">MAPKAARIPSLIYGTAWKKDQTRALVKQALLTGFRGVDTAAQPKHYQEDLVGQGIRDAIAEGGLRRENLYIQTKFTSINGQDPNRMPYNPEKSITNQIGTSVASSLHNLRHLEDPKANSYLDCLVLHSPFPSMKDTQEAWRAMEIHVPQQARTLGVSNIYKLESLKALYDFATVKPSVVQNRFYPATGYDTAIRGFCAEKGMIYQSFWTLTGNPRLLQSSAVATIAEQVGVSKPVALYGLVLGLGNTSVLCGTTAAQRMREDLVGVKMIREWVEASPEAWREEQEAFRESISI</sequence>
<reference evidence="1" key="1">
    <citation type="submission" date="2023-07" db="EMBL/GenBank/DDBJ databases">
        <title>Black Yeasts Isolated from many extreme environments.</title>
        <authorList>
            <person name="Coleine C."/>
            <person name="Stajich J.E."/>
            <person name="Selbmann L."/>
        </authorList>
    </citation>
    <scope>NUCLEOTIDE SEQUENCE</scope>
    <source>
        <strain evidence="1">CCFEE 5714</strain>
    </source>
</reference>
<evidence type="ECO:0000313" key="2">
    <source>
        <dbReference type="Proteomes" id="UP001281147"/>
    </source>
</evidence>
<name>A0ACC3NTX8_9PEZI</name>
<organism evidence="1 2">
    <name type="scientific">Vermiconidia calcicola</name>
    <dbReference type="NCBI Taxonomy" id="1690605"/>
    <lineage>
        <taxon>Eukaryota</taxon>
        <taxon>Fungi</taxon>
        <taxon>Dikarya</taxon>
        <taxon>Ascomycota</taxon>
        <taxon>Pezizomycotina</taxon>
        <taxon>Dothideomycetes</taxon>
        <taxon>Dothideomycetidae</taxon>
        <taxon>Mycosphaerellales</taxon>
        <taxon>Extremaceae</taxon>
        <taxon>Vermiconidia</taxon>
    </lineage>
</organism>
<proteinExistence type="predicted"/>
<dbReference type="EMBL" id="JAUTXU010000011">
    <property type="protein sequence ID" value="KAK3722985.1"/>
    <property type="molecule type" value="Genomic_DNA"/>
</dbReference>
<dbReference type="Proteomes" id="UP001281147">
    <property type="component" value="Unassembled WGS sequence"/>
</dbReference>
<gene>
    <name evidence="1" type="ORF">LTR37_002131</name>
</gene>
<protein>
    <submittedName>
        <fullName evidence="1">Uncharacterized protein</fullName>
    </submittedName>
</protein>
<keyword evidence="2" id="KW-1185">Reference proteome</keyword>
<evidence type="ECO:0000313" key="1">
    <source>
        <dbReference type="EMBL" id="KAK3722985.1"/>
    </source>
</evidence>
<accession>A0ACC3NTX8</accession>